<dbReference type="RefSeq" id="WP_070971318.1">
    <property type="nucleotide sequence ID" value="NZ_CP017603.1"/>
</dbReference>
<feature type="transmembrane region" description="Helical" evidence="6">
    <location>
        <begin position="309"/>
        <end position="328"/>
    </location>
</feature>
<proteinExistence type="predicted"/>
<evidence type="ECO:0000256" key="2">
    <source>
        <dbReference type="ARBA" id="ARBA00022475"/>
    </source>
</evidence>
<feature type="transmembrane region" description="Helical" evidence="6">
    <location>
        <begin position="7"/>
        <end position="28"/>
    </location>
</feature>
<organism evidence="9 11">
    <name type="scientific">Clostridium formicaceticum</name>
    <dbReference type="NCBI Taxonomy" id="1497"/>
    <lineage>
        <taxon>Bacteria</taxon>
        <taxon>Bacillati</taxon>
        <taxon>Bacillota</taxon>
        <taxon>Clostridia</taxon>
        <taxon>Eubacteriales</taxon>
        <taxon>Clostridiaceae</taxon>
        <taxon>Clostridium</taxon>
    </lineage>
</organism>
<dbReference type="AlphaFoldDB" id="A0AAC9RJA8"/>
<sequence>MKINTMSFFLISIFTAICVSSIILWVSIEERVLLSTISRGGYSENAIHFRINEETWSFAKLIDLVIDSDHSNFTIIHDDYQNNIRQIYIKGKSTSLPMVSGRYFCESDFNVGRSFAVIGRNQVKNIIDDNGVQRIQVEGKLFDVIGVVGHRIDTVLDDMIIVNADALLQKAYHNNVFVLDAYSGKTRDLSTEIYNELELKAYEGFPSGLPLPMVALEINPGGVDRLFKNIISLTMTYILLMICYMLCSIAISFEWVSRQRRKIAVKRLVGWSDKKLKLDIYKDYFIFASLGIGVGIVIMWFWGVRITKIESFFGILILNVIFGWLITIPPIKKMLKVPVAEALR</sequence>
<evidence type="ECO:0000256" key="3">
    <source>
        <dbReference type="ARBA" id="ARBA00022692"/>
    </source>
</evidence>
<dbReference type="Proteomes" id="UP000177894">
    <property type="component" value="Chromosome"/>
</dbReference>
<comment type="subcellular location">
    <subcellularLocation>
        <location evidence="1">Cell membrane</location>
        <topology evidence="1">Multi-pass membrane protein</topology>
    </subcellularLocation>
</comment>
<dbReference type="EMBL" id="CP020559">
    <property type="protein sequence ID" value="ARE88161.1"/>
    <property type="molecule type" value="Genomic_DNA"/>
</dbReference>
<gene>
    <name evidence="8" type="ORF">BJL90_18010</name>
    <name evidence="9" type="ORF">CLFO_25620</name>
</gene>
<keyword evidence="2" id="KW-1003">Cell membrane</keyword>
<dbReference type="KEGG" id="cfm:BJL90_18010"/>
<evidence type="ECO:0000256" key="4">
    <source>
        <dbReference type="ARBA" id="ARBA00022989"/>
    </source>
</evidence>
<name>A0AAC9RJA8_9CLOT</name>
<accession>A0AAC9RJA8</accession>
<protein>
    <submittedName>
        <fullName evidence="9">MacB-like periplasmic core domain protein</fullName>
    </submittedName>
</protein>
<evidence type="ECO:0000259" key="7">
    <source>
        <dbReference type="Pfam" id="PF02687"/>
    </source>
</evidence>
<dbReference type="Pfam" id="PF02687">
    <property type="entry name" value="FtsX"/>
    <property type="match status" value="1"/>
</dbReference>
<evidence type="ECO:0000256" key="1">
    <source>
        <dbReference type="ARBA" id="ARBA00004651"/>
    </source>
</evidence>
<reference evidence="9 11" key="2">
    <citation type="submission" date="2017-03" db="EMBL/GenBank/DDBJ databases">
        <title>Complete sequence of Clostridium formicaceticum DSM 92.</title>
        <authorList>
            <person name="Poehlein A."/>
            <person name="Karl M."/>
            <person name="Bengelsdorf F.R."/>
            <person name="Duerre P."/>
            <person name="Daniel R."/>
        </authorList>
    </citation>
    <scope>NUCLEOTIDE SEQUENCE [LARGE SCALE GENOMIC DNA]</scope>
    <source>
        <strain evidence="9 11">DSM 92</strain>
    </source>
</reference>
<evidence type="ECO:0000256" key="6">
    <source>
        <dbReference type="SAM" id="Phobius"/>
    </source>
</evidence>
<evidence type="ECO:0000313" key="8">
    <source>
        <dbReference type="EMBL" id="AOY77583.1"/>
    </source>
</evidence>
<dbReference type="EMBL" id="CP017603">
    <property type="protein sequence ID" value="AOY77583.1"/>
    <property type="molecule type" value="Genomic_DNA"/>
</dbReference>
<dbReference type="GO" id="GO:0005886">
    <property type="term" value="C:plasma membrane"/>
    <property type="evidence" value="ECO:0007669"/>
    <property type="project" value="UniProtKB-SubCell"/>
</dbReference>
<feature type="transmembrane region" description="Helical" evidence="6">
    <location>
        <begin position="284"/>
        <end position="303"/>
    </location>
</feature>
<evidence type="ECO:0000313" key="11">
    <source>
        <dbReference type="Proteomes" id="UP000192478"/>
    </source>
</evidence>
<dbReference type="InterPro" id="IPR003838">
    <property type="entry name" value="ABC3_permease_C"/>
</dbReference>
<evidence type="ECO:0000313" key="10">
    <source>
        <dbReference type="Proteomes" id="UP000177894"/>
    </source>
</evidence>
<keyword evidence="5 6" id="KW-0472">Membrane</keyword>
<evidence type="ECO:0000256" key="5">
    <source>
        <dbReference type="ARBA" id="ARBA00023136"/>
    </source>
</evidence>
<keyword evidence="10" id="KW-1185">Reference proteome</keyword>
<keyword evidence="3 6" id="KW-0812">Transmembrane</keyword>
<feature type="transmembrane region" description="Helical" evidence="6">
    <location>
        <begin position="235"/>
        <end position="257"/>
    </location>
</feature>
<keyword evidence="4 6" id="KW-1133">Transmembrane helix</keyword>
<feature type="domain" description="ABC3 transporter permease C-terminal" evidence="7">
    <location>
        <begin position="237"/>
        <end position="337"/>
    </location>
</feature>
<reference evidence="8 10" key="1">
    <citation type="submission" date="2016-10" db="EMBL/GenBank/DDBJ databases">
        <title>Complete Genome Sequence of Acetogen Clostridium formicoaceticum ATCC 27076.</title>
        <authorList>
            <person name="Bao T."/>
            <person name="Cheng C."/>
            <person name="Zhao J."/>
            <person name="Yang S.-T."/>
            <person name="Wang J."/>
            <person name="Wang M."/>
        </authorList>
    </citation>
    <scope>NUCLEOTIDE SEQUENCE [LARGE SCALE GENOMIC DNA]</scope>
    <source>
        <strain evidence="8 10">ATCC 27076</strain>
    </source>
</reference>
<dbReference type="Proteomes" id="UP000192478">
    <property type="component" value="Chromosome"/>
</dbReference>
<evidence type="ECO:0000313" key="9">
    <source>
        <dbReference type="EMBL" id="ARE88161.1"/>
    </source>
</evidence>